<dbReference type="EMBL" id="CM023471">
    <property type="protein sequence ID" value="KAH7966183.1"/>
    <property type="molecule type" value="Genomic_DNA"/>
</dbReference>
<organism evidence="1 2">
    <name type="scientific">Dermacentor silvarum</name>
    <name type="common">Tick</name>
    <dbReference type="NCBI Taxonomy" id="543639"/>
    <lineage>
        <taxon>Eukaryota</taxon>
        <taxon>Metazoa</taxon>
        <taxon>Ecdysozoa</taxon>
        <taxon>Arthropoda</taxon>
        <taxon>Chelicerata</taxon>
        <taxon>Arachnida</taxon>
        <taxon>Acari</taxon>
        <taxon>Parasitiformes</taxon>
        <taxon>Ixodida</taxon>
        <taxon>Ixodoidea</taxon>
        <taxon>Ixodidae</taxon>
        <taxon>Rhipicephalinae</taxon>
        <taxon>Dermacentor</taxon>
    </lineage>
</organism>
<accession>A0ACB8DDW1</accession>
<proteinExistence type="predicted"/>
<keyword evidence="2" id="KW-1185">Reference proteome</keyword>
<dbReference type="Proteomes" id="UP000821865">
    <property type="component" value="Chromosome 2"/>
</dbReference>
<protein>
    <submittedName>
        <fullName evidence="1">Uncharacterized protein</fullName>
    </submittedName>
</protein>
<sequence length="386" mass="43723">MYRQFCKAVFSVLESDWVKRITAEEMARYIQEFELSAVSVKVLEPSVDATFPFRHQRSTLETTIIVKAGKYSIILLALVDHKYRFRFLATGQTLREVSFNFLVGRSTACCVVSTVCQAPWNVLRPLYITHPRAADDWLKVAAEFEEVWNMPHCVGAIDGKHVNIEGLYNSGSSDRNYKGTFSKCLLAVCDAHYRGEFLHIEMGNCGSESDGGIFSRSKQKSNILGGHLHLPPVRLVGSEGPLPYYFVGDEAFPLTEYVIRPYLRRGLNETGTHSAEAYERRVFNYRLSRARRIIENAFGILVQRWRILRRPFKAKEANINRYVGACIVLHNFLLKESAVSSAMYCPAGSTDSEDWEGRLSLGSWRNDDPTGSVLTVQRHTGCNATR</sequence>
<comment type="caution">
    <text evidence="1">The sequence shown here is derived from an EMBL/GenBank/DDBJ whole genome shotgun (WGS) entry which is preliminary data.</text>
</comment>
<evidence type="ECO:0000313" key="1">
    <source>
        <dbReference type="EMBL" id="KAH7966183.1"/>
    </source>
</evidence>
<evidence type="ECO:0000313" key="2">
    <source>
        <dbReference type="Proteomes" id="UP000821865"/>
    </source>
</evidence>
<gene>
    <name evidence="1" type="ORF">HPB49_014195</name>
</gene>
<reference evidence="1" key="1">
    <citation type="submission" date="2020-05" db="EMBL/GenBank/DDBJ databases">
        <title>Large-scale comparative analyses of tick genomes elucidate their genetic diversity and vector capacities.</title>
        <authorList>
            <person name="Jia N."/>
            <person name="Wang J."/>
            <person name="Shi W."/>
            <person name="Du L."/>
            <person name="Sun Y."/>
            <person name="Zhan W."/>
            <person name="Jiang J."/>
            <person name="Wang Q."/>
            <person name="Zhang B."/>
            <person name="Ji P."/>
            <person name="Sakyi L.B."/>
            <person name="Cui X."/>
            <person name="Yuan T."/>
            <person name="Jiang B."/>
            <person name="Yang W."/>
            <person name="Lam T.T.-Y."/>
            <person name="Chang Q."/>
            <person name="Ding S."/>
            <person name="Wang X."/>
            <person name="Zhu J."/>
            <person name="Ruan X."/>
            <person name="Zhao L."/>
            <person name="Wei J."/>
            <person name="Que T."/>
            <person name="Du C."/>
            <person name="Cheng J."/>
            <person name="Dai P."/>
            <person name="Han X."/>
            <person name="Huang E."/>
            <person name="Gao Y."/>
            <person name="Liu J."/>
            <person name="Shao H."/>
            <person name="Ye R."/>
            <person name="Li L."/>
            <person name="Wei W."/>
            <person name="Wang X."/>
            <person name="Wang C."/>
            <person name="Yang T."/>
            <person name="Huo Q."/>
            <person name="Li W."/>
            <person name="Guo W."/>
            <person name="Chen H."/>
            <person name="Zhou L."/>
            <person name="Ni X."/>
            <person name="Tian J."/>
            <person name="Zhou Y."/>
            <person name="Sheng Y."/>
            <person name="Liu T."/>
            <person name="Pan Y."/>
            <person name="Xia L."/>
            <person name="Li J."/>
            <person name="Zhao F."/>
            <person name="Cao W."/>
        </authorList>
    </citation>
    <scope>NUCLEOTIDE SEQUENCE</scope>
    <source>
        <strain evidence="1">Dsil-2018</strain>
    </source>
</reference>
<name>A0ACB8DDW1_DERSI</name>